<protein>
    <submittedName>
        <fullName evidence="1">Uncharacterized protein</fullName>
    </submittedName>
</protein>
<organism evidence="1 2">
    <name type="scientific">Nitrosospira multiformis (strain ATCC 25196 / NCIMB 11849 / C 71)</name>
    <dbReference type="NCBI Taxonomy" id="323848"/>
    <lineage>
        <taxon>Bacteria</taxon>
        <taxon>Pseudomonadati</taxon>
        <taxon>Pseudomonadota</taxon>
        <taxon>Betaproteobacteria</taxon>
        <taxon>Nitrosomonadales</taxon>
        <taxon>Nitrosomonadaceae</taxon>
        <taxon>Nitrosospira</taxon>
    </lineage>
</organism>
<evidence type="ECO:0000313" key="2">
    <source>
        <dbReference type="Proteomes" id="UP000236751"/>
    </source>
</evidence>
<gene>
    <name evidence="1" type="ORF">SAMN05216403_10535</name>
</gene>
<dbReference type="EMBL" id="FNVK01000005">
    <property type="protein sequence ID" value="SEF64709.1"/>
    <property type="molecule type" value="Genomic_DNA"/>
</dbReference>
<dbReference type="Proteomes" id="UP000236751">
    <property type="component" value="Unassembled WGS sequence"/>
</dbReference>
<dbReference type="AlphaFoldDB" id="A0A1H5TPM2"/>
<sequence length="76" mass="7781">MMPSPGGVDLCPNVKSGAVFAPRVLTLNVLKVVQKLHRINGDPGSRGSGGSAHFAEPAAGKFASLVVISCKDSVHV</sequence>
<name>A0A1H5TPM2_NITMU</name>
<reference evidence="1 2" key="1">
    <citation type="submission" date="2016-10" db="EMBL/GenBank/DDBJ databases">
        <authorList>
            <person name="de Groot N.N."/>
        </authorList>
    </citation>
    <scope>NUCLEOTIDE SEQUENCE [LARGE SCALE GENOMIC DNA]</scope>
    <source>
        <strain evidence="1 2">Nl13</strain>
    </source>
</reference>
<proteinExistence type="predicted"/>
<accession>A0A1H5TPM2</accession>
<evidence type="ECO:0000313" key="1">
    <source>
        <dbReference type="EMBL" id="SEF64709.1"/>
    </source>
</evidence>